<evidence type="ECO:0000313" key="11">
    <source>
        <dbReference type="EMBL" id="MFD2275990.1"/>
    </source>
</evidence>
<sequence length="150" mass="16750">MLSLLITIHDQSLRLLDHGKEVVKYTISSAKNGPGSEEGSFKTPLGNFIISEKHGQDAPLNTIFKGRKPIGQWDPCECCDDDLVTTRILWLDGLDPDNANTKSRYIYIHGTNHEDKIGIPHSCGCIRMKNTDIVELFDTVTENTPVRIEA</sequence>
<comment type="similarity">
    <text evidence="2">Belongs to the YkuD family.</text>
</comment>
<feature type="domain" description="L,D-TPase catalytic" evidence="10">
    <location>
        <begin position="2"/>
        <end position="149"/>
    </location>
</feature>
<dbReference type="CDD" id="cd16913">
    <property type="entry name" value="YkuD_like"/>
    <property type="match status" value="1"/>
</dbReference>
<comment type="caution">
    <text evidence="11">The sequence shown here is derived from an EMBL/GenBank/DDBJ whole genome shotgun (WGS) entry which is preliminary data.</text>
</comment>
<dbReference type="InterPro" id="IPR038063">
    <property type="entry name" value="Transpep_catalytic_dom"/>
</dbReference>
<organism evidence="11 12">
    <name type="scientific">Rubritalea spongiae</name>
    <dbReference type="NCBI Taxonomy" id="430797"/>
    <lineage>
        <taxon>Bacteria</taxon>
        <taxon>Pseudomonadati</taxon>
        <taxon>Verrucomicrobiota</taxon>
        <taxon>Verrucomicrobiia</taxon>
        <taxon>Verrucomicrobiales</taxon>
        <taxon>Rubritaleaceae</taxon>
        <taxon>Rubritalea</taxon>
    </lineage>
</organism>
<proteinExistence type="inferred from homology"/>
<evidence type="ECO:0000256" key="2">
    <source>
        <dbReference type="ARBA" id="ARBA00005992"/>
    </source>
</evidence>
<dbReference type="EMBL" id="JBHUJC010000018">
    <property type="protein sequence ID" value="MFD2275990.1"/>
    <property type="molecule type" value="Genomic_DNA"/>
</dbReference>
<gene>
    <name evidence="11" type="ORF">ACFSQZ_05885</name>
</gene>
<reference evidence="12" key="1">
    <citation type="journal article" date="2019" name="Int. J. Syst. Evol. Microbiol.">
        <title>The Global Catalogue of Microorganisms (GCM) 10K type strain sequencing project: providing services to taxonomists for standard genome sequencing and annotation.</title>
        <authorList>
            <consortium name="The Broad Institute Genomics Platform"/>
            <consortium name="The Broad Institute Genome Sequencing Center for Infectious Disease"/>
            <person name="Wu L."/>
            <person name="Ma J."/>
        </authorList>
    </citation>
    <scope>NUCLEOTIDE SEQUENCE [LARGE SCALE GENOMIC DNA]</scope>
    <source>
        <strain evidence="12">JCM 16545</strain>
    </source>
</reference>
<evidence type="ECO:0000256" key="9">
    <source>
        <dbReference type="PROSITE-ProRule" id="PRU01373"/>
    </source>
</evidence>
<evidence type="ECO:0000256" key="4">
    <source>
        <dbReference type="ARBA" id="ARBA00022679"/>
    </source>
</evidence>
<comment type="pathway">
    <text evidence="1 9">Cell wall biogenesis; peptidoglycan biosynthesis.</text>
</comment>
<dbReference type="PANTHER" id="PTHR30582">
    <property type="entry name" value="L,D-TRANSPEPTIDASE"/>
    <property type="match status" value="1"/>
</dbReference>
<keyword evidence="6 9" id="KW-0133">Cell shape</keyword>
<protein>
    <submittedName>
        <fullName evidence="11">L,D-transpeptidase family protein</fullName>
    </submittedName>
</protein>
<name>A0ABW5E3H3_9BACT</name>
<evidence type="ECO:0000256" key="8">
    <source>
        <dbReference type="ARBA" id="ARBA00023316"/>
    </source>
</evidence>
<evidence type="ECO:0000259" key="10">
    <source>
        <dbReference type="PROSITE" id="PS52029"/>
    </source>
</evidence>
<dbReference type="Proteomes" id="UP001597297">
    <property type="component" value="Unassembled WGS sequence"/>
</dbReference>
<keyword evidence="5" id="KW-0378">Hydrolase</keyword>
<keyword evidence="7 9" id="KW-0573">Peptidoglycan synthesis</keyword>
<accession>A0ABW5E3H3</accession>
<feature type="active site" description="Proton donor/acceptor" evidence="9">
    <location>
        <position position="109"/>
    </location>
</feature>
<evidence type="ECO:0000313" key="12">
    <source>
        <dbReference type="Proteomes" id="UP001597297"/>
    </source>
</evidence>
<evidence type="ECO:0000256" key="1">
    <source>
        <dbReference type="ARBA" id="ARBA00004752"/>
    </source>
</evidence>
<evidence type="ECO:0000256" key="5">
    <source>
        <dbReference type="ARBA" id="ARBA00022801"/>
    </source>
</evidence>
<evidence type="ECO:0000256" key="6">
    <source>
        <dbReference type="ARBA" id="ARBA00022960"/>
    </source>
</evidence>
<keyword evidence="3" id="KW-0328">Glycosyltransferase</keyword>
<dbReference type="SUPFAM" id="SSF141523">
    <property type="entry name" value="L,D-transpeptidase catalytic domain-like"/>
    <property type="match status" value="1"/>
</dbReference>
<evidence type="ECO:0000256" key="3">
    <source>
        <dbReference type="ARBA" id="ARBA00022676"/>
    </source>
</evidence>
<dbReference type="RefSeq" id="WP_377095535.1">
    <property type="nucleotide sequence ID" value="NZ_JBHSJM010000001.1"/>
</dbReference>
<dbReference type="Gene3D" id="2.40.440.10">
    <property type="entry name" value="L,D-transpeptidase catalytic domain-like"/>
    <property type="match status" value="1"/>
</dbReference>
<feature type="active site" description="Nucleophile" evidence="9">
    <location>
        <position position="125"/>
    </location>
</feature>
<dbReference type="InterPro" id="IPR050979">
    <property type="entry name" value="LD-transpeptidase"/>
</dbReference>
<dbReference type="PROSITE" id="PS52029">
    <property type="entry name" value="LD_TPASE"/>
    <property type="match status" value="1"/>
</dbReference>
<dbReference type="InterPro" id="IPR005490">
    <property type="entry name" value="LD_TPept_cat_dom"/>
</dbReference>
<dbReference type="Pfam" id="PF03734">
    <property type="entry name" value="YkuD"/>
    <property type="match status" value="1"/>
</dbReference>
<keyword evidence="12" id="KW-1185">Reference proteome</keyword>
<keyword evidence="4" id="KW-0808">Transferase</keyword>
<keyword evidence="8 9" id="KW-0961">Cell wall biogenesis/degradation</keyword>
<dbReference type="PANTHER" id="PTHR30582:SF24">
    <property type="entry name" value="L,D-TRANSPEPTIDASE ERFK_SRFK-RELATED"/>
    <property type="match status" value="1"/>
</dbReference>
<evidence type="ECO:0000256" key="7">
    <source>
        <dbReference type="ARBA" id="ARBA00022984"/>
    </source>
</evidence>